<evidence type="ECO:0000313" key="3">
    <source>
        <dbReference type="Proteomes" id="UP000807115"/>
    </source>
</evidence>
<dbReference type="PANTHER" id="PTHR46622">
    <property type="entry name" value="DNA-DEPENDENT METALLOPROTEASE WSS1"/>
    <property type="match status" value="1"/>
</dbReference>
<proteinExistence type="predicted"/>
<accession>A0A921US21</accession>
<dbReference type="InterPro" id="IPR053000">
    <property type="entry name" value="WSS1-like_metalloprotease"/>
</dbReference>
<reference evidence="2" key="2">
    <citation type="submission" date="2020-10" db="EMBL/GenBank/DDBJ databases">
        <authorList>
            <person name="Cooper E.A."/>
            <person name="Brenton Z.W."/>
            <person name="Flinn B.S."/>
            <person name="Jenkins J."/>
            <person name="Shu S."/>
            <person name="Flowers D."/>
            <person name="Luo F."/>
            <person name="Wang Y."/>
            <person name="Xia P."/>
            <person name="Barry K."/>
            <person name="Daum C."/>
            <person name="Lipzen A."/>
            <person name="Yoshinaga Y."/>
            <person name="Schmutz J."/>
            <person name="Saski C."/>
            <person name="Vermerris W."/>
            <person name="Kresovich S."/>
        </authorList>
    </citation>
    <scope>NUCLEOTIDE SEQUENCE</scope>
</reference>
<protein>
    <recommendedName>
        <fullName evidence="1">WLM domain-containing protein</fullName>
    </recommendedName>
</protein>
<comment type="caution">
    <text evidence="2">The sequence shown here is derived from an EMBL/GenBank/DDBJ whole genome shotgun (WGS) entry which is preliminary data.</text>
</comment>
<sequence length="142" mass="16478">MEVGDLHKVWGVRALKTKPDAAAARATLDRVARQVQPIMRRHKWRVKVLSEFSPRNLRLLGLNVGGGGEVKLRLRRAGRDHDFIPYEEVLDTILHELCHNQRRPHDAQFYKLWDELRKVRRLLCAFVLLLTQCGILVDLNKA</sequence>
<reference evidence="2" key="1">
    <citation type="journal article" date="2019" name="BMC Genomics">
        <title>A new reference genome for Sorghum bicolor reveals high levels of sequence similarity between sweet and grain genotypes: implications for the genetics of sugar metabolism.</title>
        <authorList>
            <person name="Cooper E.A."/>
            <person name="Brenton Z.W."/>
            <person name="Flinn B.S."/>
            <person name="Jenkins J."/>
            <person name="Shu S."/>
            <person name="Flowers D."/>
            <person name="Luo F."/>
            <person name="Wang Y."/>
            <person name="Xia P."/>
            <person name="Barry K."/>
            <person name="Daum C."/>
            <person name="Lipzen A."/>
            <person name="Yoshinaga Y."/>
            <person name="Schmutz J."/>
            <person name="Saski C."/>
            <person name="Vermerris W."/>
            <person name="Kresovich S."/>
        </authorList>
    </citation>
    <scope>NUCLEOTIDE SEQUENCE</scope>
</reference>
<evidence type="ECO:0000259" key="1">
    <source>
        <dbReference type="PROSITE" id="PS51397"/>
    </source>
</evidence>
<dbReference type="PROSITE" id="PS51397">
    <property type="entry name" value="WLM"/>
    <property type="match status" value="1"/>
</dbReference>
<dbReference type="Proteomes" id="UP000807115">
    <property type="component" value="Chromosome 2"/>
</dbReference>
<name>A0A921US21_SORBI</name>
<dbReference type="InterPro" id="IPR013536">
    <property type="entry name" value="WLM_dom"/>
</dbReference>
<organism evidence="2 3">
    <name type="scientific">Sorghum bicolor</name>
    <name type="common">Sorghum</name>
    <name type="synonym">Sorghum vulgare</name>
    <dbReference type="NCBI Taxonomy" id="4558"/>
    <lineage>
        <taxon>Eukaryota</taxon>
        <taxon>Viridiplantae</taxon>
        <taxon>Streptophyta</taxon>
        <taxon>Embryophyta</taxon>
        <taxon>Tracheophyta</taxon>
        <taxon>Spermatophyta</taxon>
        <taxon>Magnoliopsida</taxon>
        <taxon>Liliopsida</taxon>
        <taxon>Poales</taxon>
        <taxon>Poaceae</taxon>
        <taxon>PACMAD clade</taxon>
        <taxon>Panicoideae</taxon>
        <taxon>Andropogonodae</taxon>
        <taxon>Andropogoneae</taxon>
        <taxon>Sorghinae</taxon>
        <taxon>Sorghum</taxon>
    </lineage>
</organism>
<feature type="domain" description="WLM" evidence="1">
    <location>
        <begin position="1"/>
        <end position="142"/>
    </location>
</feature>
<dbReference type="Pfam" id="PF08325">
    <property type="entry name" value="WLM"/>
    <property type="match status" value="1"/>
</dbReference>
<dbReference type="PANTHER" id="PTHR46622:SF1">
    <property type="entry name" value="DNA-DEPENDENT METALLOPROTEASE WSS1"/>
    <property type="match status" value="1"/>
</dbReference>
<dbReference type="EMBL" id="CM027681">
    <property type="protein sequence ID" value="KAG0542199.1"/>
    <property type="molecule type" value="Genomic_DNA"/>
</dbReference>
<evidence type="ECO:0000313" key="2">
    <source>
        <dbReference type="EMBL" id="KAG0542199.1"/>
    </source>
</evidence>
<dbReference type="AlphaFoldDB" id="A0A921US21"/>
<gene>
    <name evidence="2" type="ORF">BDA96_02G082700</name>
</gene>